<dbReference type="Pfam" id="PF02485">
    <property type="entry name" value="Branch"/>
    <property type="match status" value="1"/>
</dbReference>
<evidence type="ECO:0000256" key="4">
    <source>
        <dbReference type="ARBA" id="ARBA00022679"/>
    </source>
</evidence>
<evidence type="ECO:0000256" key="11">
    <source>
        <dbReference type="ARBA" id="ARBA00023136"/>
    </source>
</evidence>
<keyword evidence="11" id="KW-0472">Membrane</keyword>
<dbReference type="GO" id="GO:0015012">
    <property type="term" value="P:heparan sulfate proteoglycan biosynthetic process"/>
    <property type="evidence" value="ECO:0007669"/>
    <property type="project" value="TreeGrafter"/>
</dbReference>
<dbReference type="RefSeq" id="WP_206986464.1">
    <property type="nucleotide sequence ID" value="NZ_JAFLQZ010000020.1"/>
</dbReference>
<comment type="subcellular location">
    <subcellularLocation>
        <location evidence="2">Endoplasmic reticulum membrane</location>
        <topology evidence="2">Single-pass type II membrane protein</topology>
    </subcellularLocation>
    <subcellularLocation>
        <location evidence="1">Golgi apparatus membrane</location>
        <topology evidence="1">Single-pass type II membrane protein</topology>
    </subcellularLocation>
</comment>
<dbReference type="GO" id="GO:0016020">
    <property type="term" value="C:membrane"/>
    <property type="evidence" value="ECO:0007669"/>
    <property type="project" value="InterPro"/>
</dbReference>
<dbReference type="AlphaFoldDB" id="A0A939F1U7"/>
<accession>A0A939F1U7</accession>
<reference evidence="15" key="1">
    <citation type="submission" date="2021-03" db="EMBL/GenBank/DDBJ databases">
        <authorList>
            <person name="Kim M.K."/>
        </authorList>
    </citation>
    <scope>NUCLEOTIDE SEQUENCE</scope>
    <source>
        <strain evidence="15">BT186</strain>
    </source>
</reference>
<name>A0A939F1U7_9BACT</name>
<keyword evidence="6" id="KW-0479">Metal-binding</keyword>
<dbReference type="GO" id="GO:0046872">
    <property type="term" value="F:metal ion binding"/>
    <property type="evidence" value="ECO:0007669"/>
    <property type="project" value="UniProtKB-KW"/>
</dbReference>
<evidence type="ECO:0000256" key="2">
    <source>
        <dbReference type="ARBA" id="ARBA00004648"/>
    </source>
</evidence>
<comment type="caution">
    <text evidence="15">The sequence shown here is derived from an EMBL/GenBank/DDBJ whole genome shotgun (WGS) entry which is preliminary data.</text>
</comment>
<evidence type="ECO:0000256" key="1">
    <source>
        <dbReference type="ARBA" id="ARBA00004323"/>
    </source>
</evidence>
<evidence type="ECO:0000256" key="6">
    <source>
        <dbReference type="ARBA" id="ARBA00022723"/>
    </source>
</evidence>
<keyword evidence="7" id="KW-0256">Endoplasmic reticulum</keyword>
<organism evidence="15 16">
    <name type="scientific">Hymenobacter telluris</name>
    <dbReference type="NCBI Taxonomy" id="2816474"/>
    <lineage>
        <taxon>Bacteria</taxon>
        <taxon>Pseudomonadati</taxon>
        <taxon>Bacteroidota</taxon>
        <taxon>Cytophagia</taxon>
        <taxon>Cytophagales</taxon>
        <taxon>Hymenobacteraceae</taxon>
        <taxon>Hymenobacter</taxon>
    </lineage>
</organism>
<proteinExistence type="predicted"/>
<keyword evidence="10" id="KW-0333">Golgi apparatus</keyword>
<keyword evidence="3" id="KW-0328">Glycosyltransferase</keyword>
<evidence type="ECO:0000256" key="10">
    <source>
        <dbReference type="ARBA" id="ARBA00023034"/>
    </source>
</evidence>
<dbReference type="GO" id="GO:0030158">
    <property type="term" value="F:protein xylosyltransferase activity"/>
    <property type="evidence" value="ECO:0007669"/>
    <property type="project" value="InterPro"/>
</dbReference>
<keyword evidence="12" id="KW-1015">Disulfide bond</keyword>
<sequence>MDINYIILAHKNPAQVERLVHTLSTEGTTFYIHIDKNTEQEPFERRLQAVKNCRFIETREKGTWGDVGIVQATIHALRQIVADQRSGYCVLLSGQDYPLKSNQHIAQYLTQNQGASFMDASALPNLHWDHGGLDRIEHYKFNLSEGRQDYVVVPPVLSKDFSRNWIYHVYNIKKLLQRRINIKVLLKKRSFPHYIRPVGGSQWWAIPVETAAQVLTFLEQHTDYLLYHRYTLLPDEIALQSIIRQLLHADGNELVQPTVTYINWERPGVTLPVTFDRNDLKELLNQPEDKLFARKFDAETDATILDLLDRRIVTTA</sequence>
<keyword evidence="13" id="KW-0325">Glycoprotein</keyword>
<evidence type="ECO:0000256" key="13">
    <source>
        <dbReference type="ARBA" id="ARBA00023180"/>
    </source>
</evidence>
<dbReference type="Proteomes" id="UP000664144">
    <property type="component" value="Unassembled WGS sequence"/>
</dbReference>
<gene>
    <name evidence="15" type="ORF">J0X19_21465</name>
</gene>
<keyword evidence="9" id="KW-1133">Transmembrane helix</keyword>
<dbReference type="GO" id="GO:0050650">
    <property type="term" value="P:chondroitin sulfate proteoglycan biosynthetic process"/>
    <property type="evidence" value="ECO:0007669"/>
    <property type="project" value="TreeGrafter"/>
</dbReference>
<evidence type="ECO:0000256" key="12">
    <source>
        <dbReference type="ARBA" id="ARBA00023157"/>
    </source>
</evidence>
<evidence type="ECO:0000313" key="16">
    <source>
        <dbReference type="Proteomes" id="UP000664144"/>
    </source>
</evidence>
<evidence type="ECO:0000256" key="14">
    <source>
        <dbReference type="ARBA" id="ARBA00042865"/>
    </source>
</evidence>
<evidence type="ECO:0000256" key="8">
    <source>
        <dbReference type="ARBA" id="ARBA00022968"/>
    </source>
</evidence>
<dbReference type="PANTHER" id="PTHR46025:SF3">
    <property type="entry name" value="XYLOSYLTRANSFERASE OXT"/>
    <property type="match status" value="1"/>
</dbReference>
<evidence type="ECO:0000256" key="3">
    <source>
        <dbReference type="ARBA" id="ARBA00022676"/>
    </source>
</evidence>
<evidence type="ECO:0000256" key="5">
    <source>
        <dbReference type="ARBA" id="ARBA00022692"/>
    </source>
</evidence>
<protein>
    <recommendedName>
        <fullName evidence="14">Peptide O-xylosyltransferase</fullName>
    </recommendedName>
</protein>
<dbReference type="InterPro" id="IPR003406">
    <property type="entry name" value="Glyco_trans_14"/>
</dbReference>
<keyword evidence="8" id="KW-0735">Signal-anchor</keyword>
<dbReference type="EMBL" id="JAFLQZ010000020">
    <property type="protein sequence ID" value="MBO0360545.1"/>
    <property type="molecule type" value="Genomic_DNA"/>
</dbReference>
<evidence type="ECO:0000256" key="9">
    <source>
        <dbReference type="ARBA" id="ARBA00022989"/>
    </source>
</evidence>
<dbReference type="InterPro" id="IPR043538">
    <property type="entry name" value="XYLT"/>
</dbReference>
<dbReference type="PANTHER" id="PTHR46025">
    <property type="entry name" value="XYLOSYLTRANSFERASE OXT"/>
    <property type="match status" value="1"/>
</dbReference>
<keyword evidence="16" id="KW-1185">Reference proteome</keyword>
<evidence type="ECO:0000313" key="15">
    <source>
        <dbReference type="EMBL" id="MBO0360545.1"/>
    </source>
</evidence>
<keyword evidence="4" id="KW-0808">Transferase</keyword>
<keyword evidence="5" id="KW-0812">Transmembrane</keyword>
<evidence type="ECO:0000256" key="7">
    <source>
        <dbReference type="ARBA" id="ARBA00022824"/>
    </source>
</evidence>